<sequence>MISNPKRRRHMTKKVVSEPPRTSFFDLPRELRDQIYHEAWGSTKPKFAVALPENPYSQIAKVWYGQREWLSSGHSLDDKPPERKRGRRDRLWCFWFLGSKQLCVEALQQFQRGATWTFIGRGRAPQLERMIRGRWTAPFTRQIDRTLNPYLLTPSEAMDICIEKPLFMMTCGEIDGRGKSVKRVAFKHNEVLPLLPSNLINLHLHIDVEACGEWGSVDTIDVDFKPVQKLDVPNLQQLRFTLHFNDAFARDNDLTIEFQKAITRTGIELLSGSVVERCTTPLATEPEYRYAYISTFTRSRKETCAETGIVEIARNSACC</sequence>
<dbReference type="OrthoDB" id="3799620at2759"/>
<reference evidence="1" key="1">
    <citation type="journal article" date="2020" name="Stud. Mycol.">
        <title>101 Dothideomycetes genomes: a test case for predicting lifestyles and emergence of pathogens.</title>
        <authorList>
            <person name="Haridas S."/>
            <person name="Albert R."/>
            <person name="Binder M."/>
            <person name="Bloem J."/>
            <person name="Labutti K."/>
            <person name="Salamov A."/>
            <person name="Andreopoulos B."/>
            <person name="Baker S."/>
            <person name="Barry K."/>
            <person name="Bills G."/>
            <person name="Bluhm B."/>
            <person name="Cannon C."/>
            <person name="Castanera R."/>
            <person name="Culley D."/>
            <person name="Daum C."/>
            <person name="Ezra D."/>
            <person name="Gonzalez J."/>
            <person name="Henrissat B."/>
            <person name="Kuo A."/>
            <person name="Liang C."/>
            <person name="Lipzen A."/>
            <person name="Lutzoni F."/>
            <person name="Magnuson J."/>
            <person name="Mondo S."/>
            <person name="Nolan M."/>
            <person name="Ohm R."/>
            <person name="Pangilinan J."/>
            <person name="Park H.-J."/>
            <person name="Ramirez L."/>
            <person name="Alfaro M."/>
            <person name="Sun H."/>
            <person name="Tritt A."/>
            <person name="Yoshinaga Y."/>
            <person name="Zwiers L.-H."/>
            <person name="Turgeon B."/>
            <person name="Goodwin S."/>
            <person name="Spatafora J."/>
            <person name="Crous P."/>
            <person name="Grigoriev I."/>
        </authorList>
    </citation>
    <scope>NUCLEOTIDE SEQUENCE</scope>
    <source>
        <strain evidence="1">CBS 113818</strain>
    </source>
</reference>
<evidence type="ECO:0000313" key="1">
    <source>
        <dbReference type="EMBL" id="KAF2832215.1"/>
    </source>
</evidence>
<name>A0A6A7AI05_9PLEO</name>
<evidence type="ECO:0008006" key="3">
    <source>
        <dbReference type="Google" id="ProtNLM"/>
    </source>
</evidence>
<protein>
    <recommendedName>
        <fullName evidence="3">F-box domain-containing protein</fullName>
    </recommendedName>
</protein>
<keyword evidence="2" id="KW-1185">Reference proteome</keyword>
<dbReference type="AlphaFoldDB" id="A0A6A7AI05"/>
<evidence type="ECO:0000313" key="2">
    <source>
        <dbReference type="Proteomes" id="UP000799424"/>
    </source>
</evidence>
<dbReference type="Proteomes" id="UP000799424">
    <property type="component" value="Unassembled WGS sequence"/>
</dbReference>
<organism evidence="1 2">
    <name type="scientific">Ophiobolus disseminans</name>
    <dbReference type="NCBI Taxonomy" id="1469910"/>
    <lineage>
        <taxon>Eukaryota</taxon>
        <taxon>Fungi</taxon>
        <taxon>Dikarya</taxon>
        <taxon>Ascomycota</taxon>
        <taxon>Pezizomycotina</taxon>
        <taxon>Dothideomycetes</taxon>
        <taxon>Pleosporomycetidae</taxon>
        <taxon>Pleosporales</taxon>
        <taxon>Pleosporineae</taxon>
        <taxon>Phaeosphaeriaceae</taxon>
        <taxon>Ophiobolus</taxon>
    </lineage>
</organism>
<gene>
    <name evidence="1" type="ORF">CC86DRAFT_377419</name>
</gene>
<dbReference type="EMBL" id="MU006217">
    <property type="protein sequence ID" value="KAF2832215.1"/>
    <property type="molecule type" value="Genomic_DNA"/>
</dbReference>
<accession>A0A6A7AI05</accession>
<proteinExistence type="predicted"/>